<protein>
    <submittedName>
        <fullName evidence="1">BgTH12-02212</fullName>
    </submittedName>
    <submittedName>
        <fullName evidence="2">BgTH12-07853</fullName>
    </submittedName>
</protein>
<evidence type="ECO:0000313" key="1">
    <source>
        <dbReference type="EMBL" id="CAD6501969.1"/>
    </source>
</evidence>
<dbReference type="EMBL" id="CAJHIT010000005">
    <property type="protein sequence ID" value="CAD6501969.1"/>
    <property type="molecule type" value="Genomic_DNA"/>
</dbReference>
<accession>A0A9W4DDX1</accession>
<dbReference type="AlphaFoldDB" id="A0A9W4DDX1"/>
<dbReference type="Proteomes" id="UP000683417">
    <property type="component" value="Unassembled WGS sequence"/>
</dbReference>
<evidence type="ECO:0000313" key="2">
    <source>
        <dbReference type="EMBL" id="CAD6506627.1"/>
    </source>
</evidence>
<evidence type="ECO:0000313" key="3">
    <source>
        <dbReference type="Proteomes" id="UP000683417"/>
    </source>
</evidence>
<comment type="caution">
    <text evidence="2">The sequence shown here is derived from an EMBL/GenBank/DDBJ whole genome shotgun (WGS) entry which is preliminary data.</text>
</comment>
<organism evidence="2 3">
    <name type="scientific">Blumeria graminis f. sp. triticale</name>
    <dbReference type="NCBI Taxonomy" id="1689686"/>
    <lineage>
        <taxon>Eukaryota</taxon>
        <taxon>Fungi</taxon>
        <taxon>Dikarya</taxon>
        <taxon>Ascomycota</taxon>
        <taxon>Pezizomycotina</taxon>
        <taxon>Leotiomycetes</taxon>
        <taxon>Erysiphales</taxon>
        <taxon>Erysiphaceae</taxon>
        <taxon>Blumeria</taxon>
    </lineage>
</organism>
<sequence>MQENVGSSANAHSIVLKLAQGNEIDIFLDGEPWTPRDLPERRSILHHYFLYFLPLSVWHSRPRALT</sequence>
<proteinExistence type="predicted"/>
<gene>
    <name evidence="1" type="ORF">BGTH12_LOCUS3327</name>
    <name evidence="2" type="ORF">BGTH12_LOCUS7985</name>
</gene>
<name>A0A9W4DDX1_BLUGR</name>
<dbReference type="EMBL" id="CAJHIT010000017">
    <property type="protein sequence ID" value="CAD6506627.1"/>
    <property type="molecule type" value="Genomic_DNA"/>
</dbReference>
<reference evidence="2" key="1">
    <citation type="submission" date="2020-10" db="EMBL/GenBank/DDBJ databases">
        <authorList>
            <person name="Muller C M."/>
        </authorList>
    </citation>
    <scope>NUCLEOTIDE SEQUENCE</scope>
    <source>
        <strain evidence="2">THUN-12</strain>
    </source>
</reference>